<dbReference type="PANTHER" id="PTHR21522:SF36">
    <property type="entry name" value="PROTON CHANNEL OTOP3"/>
    <property type="match status" value="1"/>
</dbReference>
<comment type="similarity">
    <text evidence="2">Belongs to the otopetrin family.</text>
</comment>
<feature type="transmembrane region" description="Helical" evidence="11">
    <location>
        <begin position="152"/>
        <end position="173"/>
    </location>
</feature>
<comment type="caution">
    <text evidence="12">The sequence shown here is derived from an EMBL/GenBank/DDBJ whole genome shotgun (WGS) entry which is preliminary data.</text>
</comment>
<evidence type="ECO:0000256" key="1">
    <source>
        <dbReference type="ARBA" id="ARBA00004651"/>
    </source>
</evidence>
<name>A0ABN9KMA8_9NEOB</name>
<gene>
    <name evidence="12" type="ORF">RIMI_LOCUS54896</name>
</gene>
<dbReference type="EMBL" id="CAUEEQ010000007">
    <property type="protein sequence ID" value="CAJ0915511.1"/>
    <property type="molecule type" value="Genomic_DNA"/>
</dbReference>
<keyword evidence="8" id="KW-0406">Ion transport</keyword>
<keyword evidence="5 11" id="KW-0812">Transmembrane</keyword>
<evidence type="ECO:0000256" key="6">
    <source>
        <dbReference type="ARBA" id="ARBA00022781"/>
    </source>
</evidence>
<keyword evidence="4" id="KW-1003">Cell membrane</keyword>
<accession>A0ABN9KMA8</accession>
<protein>
    <recommendedName>
        <fullName evidence="14">Transmembrane protein</fullName>
    </recommendedName>
</protein>
<keyword evidence="9 11" id="KW-0472">Membrane</keyword>
<keyword evidence="10" id="KW-0407">Ion channel</keyword>
<proteinExistence type="inferred from homology"/>
<evidence type="ECO:0000256" key="7">
    <source>
        <dbReference type="ARBA" id="ARBA00022989"/>
    </source>
</evidence>
<evidence type="ECO:0000256" key="2">
    <source>
        <dbReference type="ARBA" id="ARBA00006513"/>
    </source>
</evidence>
<dbReference type="InterPro" id="IPR004878">
    <property type="entry name" value="Otopetrin"/>
</dbReference>
<keyword evidence="7 11" id="KW-1133">Transmembrane helix</keyword>
<evidence type="ECO:0000256" key="3">
    <source>
        <dbReference type="ARBA" id="ARBA00022448"/>
    </source>
</evidence>
<comment type="subcellular location">
    <subcellularLocation>
        <location evidence="1">Cell membrane</location>
        <topology evidence="1">Multi-pass membrane protein</topology>
    </subcellularLocation>
</comment>
<organism evidence="12 13">
    <name type="scientific">Ranitomeya imitator</name>
    <name type="common">mimic poison frog</name>
    <dbReference type="NCBI Taxonomy" id="111125"/>
    <lineage>
        <taxon>Eukaryota</taxon>
        <taxon>Metazoa</taxon>
        <taxon>Chordata</taxon>
        <taxon>Craniata</taxon>
        <taxon>Vertebrata</taxon>
        <taxon>Euteleostomi</taxon>
        <taxon>Amphibia</taxon>
        <taxon>Batrachia</taxon>
        <taxon>Anura</taxon>
        <taxon>Neobatrachia</taxon>
        <taxon>Hyloidea</taxon>
        <taxon>Dendrobatidae</taxon>
        <taxon>Dendrobatinae</taxon>
        <taxon>Ranitomeya</taxon>
    </lineage>
</organism>
<sequence length="205" mass="23272">MVPSVDPPAPVLVEGELEYIVKKILDSRVFKTETPVSDMESKDPSHPVTHEGFAINYEHSWLHRHCPSLPIHHQRARVTGRLFSGLLAMNVIFLGAALISSMIISSMPAQNSYIFLSVLMFCSSAWAMYYLLWTRRKIYAAVLQDHHAGALWLRASLVLFGFCSLLVAVFKIGYDSSLFTCRLPINIVFSVVEIIFIIVQFWRKD</sequence>
<evidence type="ECO:0000256" key="11">
    <source>
        <dbReference type="SAM" id="Phobius"/>
    </source>
</evidence>
<feature type="transmembrane region" description="Helical" evidence="11">
    <location>
        <begin position="113"/>
        <end position="132"/>
    </location>
</feature>
<reference evidence="12" key="1">
    <citation type="submission" date="2023-07" db="EMBL/GenBank/DDBJ databases">
        <authorList>
            <person name="Stuckert A."/>
        </authorList>
    </citation>
    <scope>NUCLEOTIDE SEQUENCE</scope>
</reference>
<evidence type="ECO:0000256" key="4">
    <source>
        <dbReference type="ARBA" id="ARBA00022475"/>
    </source>
</evidence>
<keyword evidence="6" id="KW-0375">Hydrogen ion transport</keyword>
<evidence type="ECO:0008006" key="14">
    <source>
        <dbReference type="Google" id="ProtNLM"/>
    </source>
</evidence>
<evidence type="ECO:0000313" key="12">
    <source>
        <dbReference type="EMBL" id="CAJ0915511.1"/>
    </source>
</evidence>
<evidence type="ECO:0000313" key="13">
    <source>
        <dbReference type="Proteomes" id="UP001176940"/>
    </source>
</evidence>
<evidence type="ECO:0000256" key="9">
    <source>
        <dbReference type="ARBA" id="ARBA00023136"/>
    </source>
</evidence>
<keyword evidence="3" id="KW-0813">Transport</keyword>
<feature type="transmembrane region" description="Helical" evidence="11">
    <location>
        <begin position="82"/>
        <end position="107"/>
    </location>
</feature>
<feature type="transmembrane region" description="Helical" evidence="11">
    <location>
        <begin position="185"/>
        <end position="202"/>
    </location>
</feature>
<evidence type="ECO:0000256" key="10">
    <source>
        <dbReference type="ARBA" id="ARBA00023303"/>
    </source>
</evidence>
<evidence type="ECO:0000256" key="5">
    <source>
        <dbReference type="ARBA" id="ARBA00022692"/>
    </source>
</evidence>
<dbReference type="Proteomes" id="UP001176940">
    <property type="component" value="Unassembled WGS sequence"/>
</dbReference>
<dbReference type="PANTHER" id="PTHR21522">
    <property type="entry name" value="PROTON CHANNEL OTOP"/>
    <property type="match status" value="1"/>
</dbReference>
<evidence type="ECO:0000256" key="8">
    <source>
        <dbReference type="ARBA" id="ARBA00023065"/>
    </source>
</evidence>
<keyword evidence="13" id="KW-1185">Reference proteome</keyword>